<dbReference type="AlphaFoldDB" id="A0A7R8WG63"/>
<reference evidence="1" key="1">
    <citation type="submission" date="2020-11" db="EMBL/GenBank/DDBJ databases">
        <authorList>
            <person name="Tran Van P."/>
        </authorList>
    </citation>
    <scope>NUCLEOTIDE SEQUENCE</scope>
</reference>
<protein>
    <submittedName>
        <fullName evidence="1">Uncharacterized protein</fullName>
    </submittedName>
</protein>
<sequence length="22" mass="2452">MTPEIVRSAHGSMLIFLIGLEH</sequence>
<gene>
    <name evidence="1" type="ORF">CTOB1V02_LOCUS7642</name>
</gene>
<proteinExistence type="predicted"/>
<accession>A0A7R8WG63</accession>
<name>A0A7R8WG63_9CRUS</name>
<dbReference type="EMBL" id="OB662273">
    <property type="protein sequence ID" value="CAD7229776.1"/>
    <property type="molecule type" value="Genomic_DNA"/>
</dbReference>
<organism evidence="1">
    <name type="scientific">Cyprideis torosa</name>
    <dbReference type="NCBI Taxonomy" id="163714"/>
    <lineage>
        <taxon>Eukaryota</taxon>
        <taxon>Metazoa</taxon>
        <taxon>Ecdysozoa</taxon>
        <taxon>Arthropoda</taxon>
        <taxon>Crustacea</taxon>
        <taxon>Oligostraca</taxon>
        <taxon>Ostracoda</taxon>
        <taxon>Podocopa</taxon>
        <taxon>Podocopida</taxon>
        <taxon>Cytherocopina</taxon>
        <taxon>Cytheroidea</taxon>
        <taxon>Cytherideidae</taxon>
        <taxon>Cyprideis</taxon>
    </lineage>
</organism>
<evidence type="ECO:0000313" key="1">
    <source>
        <dbReference type="EMBL" id="CAD7229776.1"/>
    </source>
</evidence>